<proteinExistence type="predicted"/>
<dbReference type="EMBL" id="VBSB01000014">
    <property type="protein sequence ID" value="NTY62136.1"/>
    <property type="molecule type" value="Genomic_DNA"/>
</dbReference>
<keyword evidence="2" id="KW-1185">Reference proteome</keyword>
<gene>
    <name evidence="1" type="ORF">FEG63_21565</name>
</gene>
<evidence type="ECO:0000313" key="1">
    <source>
        <dbReference type="EMBL" id="NTY62136.1"/>
    </source>
</evidence>
<reference evidence="1 2" key="1">
    <citation type="submission" date="2019-05" db="EMBL/GenBank/DDBJ databases">
        <title>Mycolicibacterium sphagni ENV482 genome assembly.</title>
        <authorList>
            <person name="Chen W."/>
            <person name="Faulkner N.W."/>
            <person name="Hyman M.R."/>
        </authorList>
    </citation>
    <scope>NUCLEOTIDE SEQUENCE [LARGE SCALE GENOMIC DNA]</scope>
    <source>
        <strain evidence="1 2">ENV482</strain>
    </source>
</reference>
<name>A0ABX2JWK1_9MYCO</name>
<sequence>MRNYVKEIREMCEIHVGDWVVNSDPSVIGEVLATSASEHGLRRAVELDLWDAGDGLRYADSGLVPVRWDVADGQYEWWEDPEFLTVVRPALNPGPVAIH</sequence>
<organism evidence="1 2">
    <name type="scientific">Mycolicibacterium sphagni</name>
    <dbReference type="NCBI Taxonomy" id="1786"/>
    <lineage>
        <taxon>Bacteria</taxon>
        <taxon>Bacillati</taxon>
        <taxon>Actinomycetota</taxon>
        <taxon>Actinomycetes</taxon>
        <taxon>Mycobacteriales</taxon>
        <taxon>Mycobacteriaceae</taxon>
        <taxon>Mycolicibacterium</taxon>
    </lineage>
</organism>
<dbReference type="Proteomes" id="UP000708347">
    <property type="component" value="Unassembled WGS sequence"/>
</dbReference>
<dbReference type="RefSeq" id="WP_174399867.1">
    <property type="nucleotide sequence ID" value="NZ_VBSB01000014.1"/>
</dbReference>
<protein>
    <submittedName>
        <fullName evidence="1">Uncharacterized protein</fullName>
    </submittedName>
</protein>
<evidence type="ECO:0000313" key="2">
    <source>
        <dbReference type="Proteomes" id="UP000708347"/>
    </source>
</evidence>
<accession>A0ABX2JWK1</accession>
<comment type="caution">
    <text evidence="1">The sequence shown here is derived from an EMBL/GenBank/DDBJ whole genome shotgun (WGS) entry which is preliminary data.</text>
</comment>